<dbReference type="PRINTS" id="PR00344">
    <property type="entry name" value="BCTRLSENSOR"/>
</dbReference>
<dbReference type="InterPro" id="IPR033479">
    <property type="entry name" value="dCache_1"/>
</dbReference>
<dbReference type="Proteomes" id="UP000014975">
    <property type="component" value="Unassembled WGS sequence"/>
</dbReference>
<evidence type="ECO:0000256" key="12">
    <source>
        <dbReference type="ARBA" id="ARBA00023136"/>
    </source>
</evidence>
<evidence type="ECO:0000256" key="9">
    <source>
        <dbReference type="ARBA" id="ARBA00022777"/>
    </source>
</evidence>
<evidence type="ECO:0000256" key="8">
    <source>
        <dbReference type="ARBA" id="ARBA00022741"/>
    </source>
</evidence>
<keyword evidence="12 13" id="KW-0472">Membrane</keyword>
<evidence type="ECO:0000256" key="2">
    <source>
        <dbReference type="ARBA" id="ARBA00004651"/>
    </source>
</evidence>
<dbReference type="Gene3D" id="3.30.565.10">
    <property type="entry name" value="Histidine kinase-like ATPase, C-terminal domain"/>
    <property type="match status" value="1"/>
</dbReference>
<evidence type="ECO:0000256" key="5">
    <source>
        <dbReference type="ARBA" id="ARBA00022553"/>
    </source>
</evidence>
<dbReference type="PROSITE" id="PS50885">
    <property type="entry name" value="HAMP"/>
    <property type="match status" value="1"/>
</dbReference>
<feature type="transmembrane region" description="Helical" evidence="13">
    <location>
        <begin position="12"/>
        <end position="29"/>
    </location>
</feature>
<dbReference type="PANTHER" id="PTHR41523:SF8">
    <property type="entry name" value="ETHYLENE RESPONSE SENSOR PROTEIN"/>
    <property type="match status" value="1"/>
</dbReference>
<dbReference type="Pfam" id="PF02518">
    <property type="entry name" value="HATPase_c"/>
    <property type="match status" value="1"/>
</dbReference>
<dbReference type="InterPro" id="IPR004358">
    <property type="entry name" value="Sig_transdc_His_kin-like_C"/>
</dbReference>
<comment type="caution">
    <text evidence="16">The sequence shown here is derived from an EMBL/GenBank/DDBJ whole genome shotgun (WGS) entry which is preliminary data.</text>
</comment>
<reference evidence="16 17" key="1">
    <citation type="journal article" date="2013" name="Genome Announc.">
        <title>Draft genome sequences for three mercury-methylating, sulfate-reducing bacteria.</title>
        <authorList>
            <person name="Brown S.D."/>
            <person name="Hurt R.A.Jr."/>
            <person name="Gilmour C.C."/>
            <person name="Elias D.A."/>
        </authorList>
    </citation>
    <scope>NUCLEOTIDE SEQUENCE [LARGE SCALE GENOMIC DNA]</scope>
    <source>
        <strain evidence="16 17">DSM 16529</strain>
    </source>
</reference>
<accession>S7UT24</accession>
<dbReference type="EMBL" id="ATHI01000004">
    <property type="protein sequence ID" value="EPR35463.1"/>
    <property type="molecule type" value="Genomic_DNA"/>
</dbReference>
<dbReference type="InterPro" id="IPR005467">
    <property type="entry name" value="His_kinase_dom"/>
</dbReference>
<dbReference type="SMART" id="SM00387">
    <property type="entry name" value="HATPase_c"/>
    <property type="match status" value="1"/>
</dbReference>
<feature type="domain" description="HAMP" evidence="15">
    <location>
        <begin position="308"/>
        <end position="361"/>
    </location>
</feature>
<keyword evidence="4" id="KW-1003">Cell membrane</keyword>
<comment type="catalytic activity">
    <reaction evidence="1">
        <text>ATP + protein L-histidine = ADP + protein N-phospho-L-histidine.</text>
        <dbReference type="EC" id="2.7.13.3"/>
    </reaction>
</comment>
<evidence type="ECO:0000256" key="10">
    <source>
        <dbReference type="ARBA" id="ARBA00022840"/>
    </source>
</evidence>
<evidence type="ECO:0000256" key="3">
    <source>
        <dbReference type="ARBA" id="ARBA00012438"/>
    </source>
</evidence>
<dbReference type="InterPro" id="IPR003594">
    <property type="entry name" value="HATPase_dom"/>
</dbReference>
<dbReference type="InterPro" id="IPR003660">
    <property type="entry name" value="HAMP_dom"/>
</dbReference>
<dbReference type="PATRIC" id="fig|1121439.3.peg.552"/>
<feature type="domain" description="Histidine kinase" evidence="14">
    <location>
        <begin position="383"/>
        <end position="577"/>
    </location>
</feature>
<organism evidence="16 17">
    <name type="scientific">Alkalidesulfovibrio alkalitolerans DSM 16529</name>
    <dbReference type="NCBI Taxonomy" id="1121439"/>
    <lineage>
        <taxon>Bacteria</taxon>
        <taxon>Pseudomonadati</taxon>
        <taxon>Thermodesulfobacteriota</taxon>
        <taxon>Desulfovibrionia</taxon>
        <taxon>Desulfovibrionales</taxon>
        <taxon>Desulfovibrionaceae</taxon>
        <taxon>Alkalidesulfovibrio</taxon>
    </lineage>
</organism>
<keyword evidence="10" id="KW-0067">ATP-binding</keyword>
<proteinExistence type="predicted"/>
<dbReference type="GO" id="GO:0005524">
    <property type="term" value="F:ATP binding"/>
    <property type="evidence" value="ECO:0007669"/>
    <property type="project" value="UniProtKB-KW"/>
</dbReference>
<protein>
    <recommendedName>
        <fullName evidence="3">histidine kinase</fullName>
        <ecNumber evidence="3">2.7.13.3</ecNumber>
    </recommendedName>
</protein>
<dbReference type="STRING" id="1121439.dsat_2164"/>
<dbReference type="OrthoDB" id="5342108at2"/>
<dbReference type="Pfam" id="PF02743">
    <property type="entry name" value="dCache_1"/>
    <property type="match status" value="1"/>
</dbReference>
<dbReference type="GO" id="GO:0007165">
    <property type="term" value="P:signal transduction"/>
    <property type="evidence" value="ECO:0007669"/>
    <property type="project" value="InterPro"/>
</dbReference>
<dbReference type="SUPFAM" id="SSF103190">
    <property type="entry name" value="Sensory domain-like"/>
    <property type="match status" value="1"/>
</dbReference>
<dbReference type="PANTHER" id="PTHR41523">
    <property type="entry name" value="TWO-COMPONENT SYSTEM SENSOR PROTEIN"/>
    <property type="match status" value="1"/>
</dbReference>
<dbReference type="PROSITE" id="PS50109">
    <property type="entry name" value="HIS_KIN"/>
    <property type="match status" value="1"/>
</dbReference>
<keyword evidence="5" id="KW-0597">Phosphoprotein</keyword>
<dbReference type="CDD" id="cd18774">
    <property type="entry name" value="PDC2_HK_sensor"/>
    <property type="match status" value="1"/>
</dbReference>
<dbReference type="InterPro" id="IPR029151">
    <property type="entry name" value="Sensor-like_sf"/>
</dbReference>
<evidence type="ECO:0000256" key="1">
    <source>
        <dbReference type="ARBA" id="ARBA00000085"/>
    </source>
</evidence>
<evidence type="ECO:0000313" key="17">
    <source>
        <dbReference type="Proteomes" id="UP000014975"/>
    </source>
</evidence>
<evidence type="ECO:0000313" key="16">
    <source>
        <dbReference type="EMBL" id="EPR35463.1"/>
    </source>
</evidence>
<dbReference type="eggNOG" id="COG3920">
    <property type="taxonomic scope" value="Bacteria"/>
</dbReference>
<feature type="transmembrane region" description="Helical" evidence="13">
    <location>
        <begin position="288"/>
        <end position="311"/>
    </location>
</feature>
<keyword evidence="7 13" id="KW-0812">Transmembrane</keyword>
<dbReference type="CDD" id="cd12914">
    <property type="entry name" value="PDC1_DGC_like"/>
    <property type="match status" value="1"/>
</dbReference>
<keyword evidence="8" id="KW-0547">Nucleotide-binding</keyword>
<gene>
    <name evidence="16" type="ORF">dsat_2164</name>
</gene>
<dbReference type="SMART" id="SM00304">
    <property type="entry name" value="HAMP"/>
    <property type="match status" value="1"/>
</dbReference>
<dbReference type="Pfam" id="PF07568">
    <property type="entry name" value="HisKA_2"/>
    <property type="match status" value="1"/>
</dbReference>
<evidence type="ECO:0000256" key="4">
    <source>
        <dbReference type="ARBA" id="ARBA00022475"/>
    </source>
</evidence>
<keyword evidence="11 13" id="KW-1133">Transmembrane helix</keyword>
<dbReference type="SUPFAM" id="SSF55874">
    <property type="entry name" value="ATPase domain of HSP90 chaperone/DNA topoisomerase II/histidine kinase"/>
    <property type="match status" value="1"/>
</dbReference>
<dbReference type="GO" id="GO:0004673">
    <property type="term" value="F:protein histidine kinase activity"/>
    <property type="evidence" value="ECO:0007669"/>
    <property type="project" value="UniProtKB-EC"/>
</dbReference>
<dbReference type="SUPFAM" id="SSF158472">
    <property type="entry name" value="HAMP domain-like"/>
    <property type="match status" value="1"/>
</dbReference>
<dbReference type="InterPro" id="IPR011495">
    <property type="entry name" value="Sig_transdc_His_kin_sub2_dim/P"/>
</dbReference>
<comment type="subcellular location">
    <subcellularLocation>
        <location evidence="2">Cell membrane</location>
        <topology evidence="2">Multi-pass membrane protein</topology>
    </subcellularLocation>
</comment>
<dbReference type="Gene3D" id="1.10.8.500">
    <property type="entry name" value="HAMP domain in histidine kinase"/>
    <property type="match status" value="1"/>
</dbReference>
<evidence type="ECO:0000259" key="14">
    <source>
        <dbReference type="PROSITE" id="PS50109"/>
    </source>
</evidence>
<dbReference type="CDD" id="cd06225">
    <property type="entry name" value="HAMP"/>
    <property type="match status" value="1"/>
</dbReference>
<evidence type="ECO:0000259" key="15">
    <source>
        <dbReference type="PROSITE" id="PS50885"/>
    </source>
</evidence>
<dbReference type="AlphaFoldDB" id="S7UT24"/>
<dbReference type="Gene3D" id="3.30.450.20">
    <property type="entry name" value="PAS domain"/>
    <property type="match status" value="3"/>
</dbReference>
<keyword evidence="6" id="KW-0808">Transferase</keyword>
<evidence type="ECO:0000256" key="11">
    <source>
        <dbReference type="ARBA" id="ARBA00022989"/>
    </source>
</evidence>
<dbReference type="Pfam" id="PF00672">
    <property type="entry name" value="HAMP"/>
    <property type="match status" value="1"/>
</dbReference>
<evidence type="ECO:0000256" key="13">
    <source>
        <dbReference type="SAM" id="Phobius"/>
    </source>
</evidence>
<dbReference type="EC" id="2.7.13.3" evidence="3"/>
<keyword evidence="17" id="KW-1185">Reference proteome</keyword>
<evidence type="ECO:0000256" key="7">
    <source>
        <dbReference type="ARBA" id="ARBA00022692"/>
    </source>
</evidence>
<dbReference type="InterPro" id="IPR036890">
    <property type="entry name" value="HATPase_C_sf"/>
</dbReference>
<evidence type="ECO:0000256" key="6">
    <source>
        <dbReference type="ARBA" id="ARBA00022679"/>
    </source>
</evidence>
<dbReference type="RefSeq" id="WP_020886050.1">
    <property type="nucleotide sequence ID" value="NZ_ATHI01000004.1"/>
</dbReference>
<sequence length="585" mass="63475">MRLRKLYSIRRGIALVVLLAVLPALFIIWRTGLQQREAAEAEARSRALNLAVSLAELQERTTESTRTLLATLARVPEVEAFDHEAMSALFARLLSENPLYVNIVATDTTGDIVAAGTPFVGINLADRKHFQDAIRSKDFAAGEFIVSRTASEAAFPFSLPLIDANGEARGVLIVALRLASFAESVQRLNVADNVVLGVLDGKGIRLFYWPPTATNPPGQPIRGEVWQAISSGGAEGLTVQEGSDGVRRIYAWRKLRLSPLDEPYMHIVVGVPEAEAYAEAAALTRRNLLLVGLAALLALALAWVGGGAIVARRIERISETAQRIARGDFDARTGLGDLGGELEGLARSFDAMAESLARRHDEQAAAEETIRASLAEKEMLLREIHHRVKNNMQVVMSLISLQQAEVGAEGADAMRRMHARVRAMALVHERLYMSRNLGEIEMRDYLPTLVQQIAASYRAEAGNVEVAAETESMRFPLDTAIPFGLLVNELVTNALKHAFVASGKGRVRILLARRGKEAELLVEDDGKGLPEGFDARGATSLGMQLVFGLVSQLGGRLDIGNRGARGASFKVLFPLDSDSEEHSGA</sequence>
<dbReference type="GO" id="GO:0005886">
    <property type="term" value="C:plasma membrane"/>
    <property type="evidence" value="ECO:0007669"/>
    <property type="project" value="UniProtKB-SubCell"/>
</dbReference>
<keyword evidence="9 16" id="KW-0418">Kinase</keyword>
<name>S7UT24_9BACT</name>